<gene>
    <name evidence="5" type="ORF">HPP92_022202</name>
</gene>
<dbReference type="GO" id="GO:0071949">
    <property type="term" value="F:FAD binding"/>
    <property type="evidence" value="ECO:0007669"/>
    <property type="project" value="InterPro"/>
</dbReference>
<reference evidence="5 6" key="1">
    <citation type="journal article" date="2020" name="Nat. Food">
        <title>A phased Vanilla planifolia genome enables genetic improvement of flavour and production.</title>
        <authorList>
            <person name="Hasing T."/>
            <person name="Tang H."/>
            <person name="Brym M."/>
            <person name="Khazi F."/>
            <person name="Huang T."/>
            <person name="Chambers A.H."/>
        </authorList>
    </citation>
    <scope>NUCLEOTIDE SEQUENCE [LARGE SCALE GENOMIC DNA]</scope>
    <source>
        <tissue evidence="5">Leaf</tissue>
    </source>
</reference>
<name>A0A835UDD4_VANPL</name>
<keyword evidence="6" id="KW-1185">Reference proteome</keyword>
<comment type="similarity">
    <text evidence="3">Belongs to the 3-hydroxybenzoate 6-hydroxylase family.</text>
</comment>
<dbReference type="Gene3D" id="3.50.50.60">
    <property type="entry name" value="FAD/NAD(P)-binding domain"/>
    <property type="match status" value="1"/>
</dbReference>
<dbReference type="Pfam" id="PF01494">
    <property type="entry name" value="FAD_binding_3"/>
    <property type="match status" value="1"/>
</dbReference>
<evidence type="ECO:0000313" key="5">
    <source>
        <dbReference type="EMBL" id="KAG0457045.1"/>
    </source>
</evidence>
<dbReference type="InterPro" id="IPR036188">
    <property type="entry name" value="FAD/NAD-bd_sf"/>
</dbReference>
<sequence>MEEVEEIVIVGARVSGLATALGLYRKGIRSLVLESSDSLRAAGFAILTWPNAWRALDALGVGDLLRRDHIRLERHVIKSATTGATMSELPLTGQDMEHETRCLKRNLLLQALVKDLPPGCIRYSSKIVSIEKAGNLKLLHLADGSTIKTKVLVGCDGLNSVVANWLGFRQPTFSGRFACRGLIEAPQNPIMKRHIMEYFLGEGFRFGFSPCNDETLCWFFTWSPSNRGEIVAEEDPLKMRELLMDKLNNSTVPREVIATVEMSDRSCFVAAPLKFRWPFDLLRGNICKDNVCVAGDALHPMTPELGQGACSALEDAVVLARCLGEALLRRGVMEGGEQQFERVEEALREYARGRRWRSFSLVAASYAVGHMQQAAGFFMRFVKEILCELMAWVQFKVAAPDCGKL</sequence>
<dbReference type="EMBL" id="JADCNL010000012">
    <property type="protein sequence ID" value="KAG0457045.1"/>
    <property type="molecule type" value="Genomic_DNA"/>
</dbReference>
<protein>
    <recommendedName>
        <fullName evidence="4">FAD-binding domain-containing protein</fullName>
    </recommendedName>
</protein>
<feature type="domain" description="FAD-binding" evidence="4">
    <location>
        <begin position="6"/>
        <end position="327"/>
    </location>
</feature>
<dbReference type="InterPro" id="IPR002938">
    <property type="entry name" value="FAD-bd"/>
</dbReference>
<evidence type="ECO:0000256" key="2">
    <source>
        <dbReference type="ARBA" id="ARBA00023033"/>
    </source>
</evidence>
<organism evidence="5 6">
    <name type="scientific">Vanilla planifolia</name>
    <name type="common">Vanilla</name>
    <dbReference type="NCBI Taxonomy" id="51239"/>
    <lineage>
        <taxon>Eukaryota</taxon>
        <taxon>Viridiplantae</taxon>
        <taxon>Streptophyta</taxon>
        <taxon>Embryophyta</taxon>
        <taxon>Tracheophyta</taxon>
        <taxon>Spermatophyta</taxon>
        <taxon>Magnoliopsida</taxon>
        <taxon>Liliopsida</taxon>
        <taxon>Asparagales</taxon>
        <taxon>Orchidaceae</taxon>
        <taxon>Vanilloideae</taxon>
        <taxon>Vanilleae</taxon>
        <taxon>Vanilla</taxon>
    </lineage>
</organism>
<keyword evidence="2" id="KW-0503">Monooxygenase</keyword>
<dbReference type="InterPro" id="IPR044560">
    <property type="entry name" value="MOase"/>
</dbReference>
<dbReference type="OrthoDB" id="630188at2759"/>
<evidence type="ECO:0000313" key="6">
    <source>
        <dbReference type="Proteomes" id="UP000636800"/>
    </source>
</evidence>
<dbReference type="Proteomes" id="UP000636800">
    <property type="component" value="Chromosome 12"/>
</dbReference>
<dbReference type="GO" id="GO:0004497">
    <property type="term" value="F:monooxygenase activity"/>
    <property type="evidence" value="ECO:0007669"/>
    <property type="project" value="UniProtKB-KW"/>
</dbReference>
<proteinExistence type="inferred from homology"/>
<dbReference type="PANTHER" id="PTHR45934:SF28">
    <property type="entry name" value="OS03G0153100 PROTEIN"/>
    <property type="match status" value="1"/>
</dbReference>
<dbReference type="AlphaFoldDB" id="A0A835UDD4"/>
<evidence type="ECO:0000256" key="3">
    <source>
        <dbReference type="ARBA" id="ARBA00024018"/>
    </source>
</evidence>
<keyword evidence="1" id="KW-0560">Oxidoreductase</keyword>
<dbReference type="PRINTS" id="PR00420">
    <property type="entry name" value="RNGMNOXGNASE"/>
</dbReference>
<dbReference type="PANTHER" id="PTHR45934">
    <property type="entry name" value="FAD/NAD(P)-BINDING OXIDOREDUCTASE FAMILY PROTEIN"/>
    <property type="match status" value="1"/>
</dbReference>
<dbReference type="SUPFAM" id="SSF51905">
    <property type="entry name" value="FAD/NAD(P)-binding domain"/>
    <property type="match status" value="1"/>
</dbReference>
<comment type="caution">
    <text evidence="5">The sequence shown here is derived from an EMBL/GenBank/DDBJ whole genome shotgun (WGS) entry which is preliminary data.</text>
</comment>
<accession>A0A835UDD4</accession>
<evidence type="ECO:0000256" key="1">
    <source>
        <dbReference type="ARBA" id="ARBA00023002"/>
    </source>
</evidence>
<evidence type="ECO:0000259" key="4">
    <source>
        <dbReference type="Pfam" id="PF01494"/>
    </source>
</evidence>